<dbReference type="KEGG" id="cact:HZ995_02605"/>
<gene>
    <name evidence="6" type="ORF">HZ995_02605</name>
</gene>
<comment type="cofactor">
    <cofactor evidence="1">
        <name>pyridoxal 5'-phosphate</name>
        <dbReference type="ChEBI" id="CHEBI:597326"/>
    </cofactor>
</comment>
<dbReference type="Gene3D" id="3.40.640.10">
    <property type="entry name" value="Type I PLP-dependent aspartate aminotransferase-like (Major domain)"/>
    <property type="match status" value="1"/>
</dbReference>
<dbReference type="PANTHER" id="PTHR48097:SF5">
    <property type="entry name" value="LOW SPECIFICITY L-THREONINE ALDOLASE"/>
    <property type="match status" value="1"/>
</dbReference>
<name>A0A975ERB2_9RHOB</name>
<dbReference type="Pfam" id="PF01212">
    <property type="entry name" value="Beta_elim_lyase"/>
    <property type="match status" value="1"/>
</dbReference>
<evidence type="ECO:0000313" key="7">
    <source>
        <dbReference type="Proteomes" id="UP000665026"/>
    </source>
</evidence>
<dbReference type="Gene3D" id="3.90.1150.10">
    <property type="entry name" value="Aspartate Aminotransferase, domain 1"/>
    <property type="match status" value="1"/>
</dbReference>
<dbReference type="GO" id="GO:0016829">
    <property type="term" value="F:lyase activity"/>
    <property type="evidence" value="ECO:0007669"/>
    <property type="project" value="InterPro"/>
</dbReference>
<evidence type="ECO:0000256" key="3">
    <source>
        <dbReference type="ARBA" id="ARBA00011881"/>
    </source>
</evidence>
<dbReference type="InterPro" id="IPR015421">
    <property type="entry name" value="PyrdxlP-dep_Trfase_major"/>
</dbReference>
<dbReference type="EMBL" id="CP060010">
    <property type="protein sequence ID" value="QTN36427.1"/>
    <property type="molecule type" value="Genomic_DNA"/>
</dbReference>
<evidence type="ECO:0000256" key="1">
    <source>
        <dbReference type="ARBA" id="ARBA00001933"/>
    </source>
</evidence>
<comment type="similarity">
    <text evidence="2">Belongs to the threonine aldolase family.</text>
</comment>
<dbReference type="AlphaFoldDB" id="A0A975ERB2"/>
<organism evidence="6 7">
    <name type="scientific">Cognatishimia activa</name>
    <dbReference type="NCBI Taxonomy" id="1715691"/>
    <lineage>
        <taxon>Bacteria</taxon>
        <taxon>Pseudomonadati</taxon>
        <taxon>Pseudomonadota</taxon>
        <taxon>Alphaproteobacteria</taxon>
        <taxon>Rhodobacterales</taxon>
        <taxon>Paracoccaceae</taxon>
        <taxon>Cognatishimia</taxon>
    </lineage>
</organism>
<dbReference type="GO" id="GO:0006520">
    <property type="term" value="P:amino acid metabolic process"/>
    <property type="evidence" value="ECO:0007669"/>
    <property type="project" value="InterPro"/>
</dbReference>
<evidence type="ECO:0000313" key="6">
    <source>
        <dbReference type="EMBL" id="QTN36427.1"/>
    </source>
</evidence>
<accession>A0A975ERB2</accession>
<dbReference type="SUPFAM" id="SSF53383">
    <property type="entry name" value="PLP-dependent transferases"/>
    <property type="match status" value="1"/>
</dbReference>
<dbReference type="InterPro" id="IPR015422">
    <property type="entry name" value="PyrdxlP-dep_Trfase_small"/>
</dbReference>
<dbReference type="PANTHER" id="PTHR48097">
    <property type="entry name" value="L-THREONINE ALDOLASE-RELATED"/>
    <property type="match status" value="1"/>
</dbReference>
<dbReference type="RefSeq" id="WP_209357126.1">
    <property type="nucleotide sequence ID" value="NZ_CP060010.1"/>
</dbReference>
<evidence type="ECO:0000259" key="5">
    <source>
        <dbReference type="Pfam" id="PF01212"/>
    </source>
</evidence>
<evidence type="ECO:0000256" key="2">
    <source>
        <dbReference type="ARBA" id="ARBA00006966"/>
    </source>
</evidence>
<dbReference type="InterPro" id="IPR015424">
    <property type="entry name" value="PyrdxlP-dep_Trfase"/>
</dbReference>
<protein>
    <submittedName>
        <fullName evidence="6">Low specificity L-threonine aldolase</fullName>
    </submittedName>
</protein>
<keyword evidence="4" id="KW-0663">Pyridoxal phosphate</keyword>
<evidence type="ECO:0000256" key="4">
    <source>
        <dbReference type="ARBA" id="ARBA00022898"/>
    </source>
</evidence>
<reference evidence="6" key="1">
    <citation type="submission" date="2020-07" db="EMBL/GenBank/DDBJ databases">
        <title>Genome sequences of bacteria associated with the marine, planktonic diatom Thalassiosira profunda strain ECT2AJA-044.</title>
        <authorList>
            <person name="Gargas C.B."/>
            <person name="Roberts W.R."/>
            <person name="Alverson A.J."/>
        </authorList>
    </citation>
    <scope>NUCLEOTIDE SEQUENCE</scope>
    <source>
        <strain evidence="6">ECT2AJA-044</strain>
    </source>
</reference>
<sequence length="345" mass="37389">MYFASDNAGPVHPQVLAAVAEANDGYAMGYGNDPLTAEVQAQIRDLFEAPKAMVHFVPTGTAANVLALATLSNPWDTIFCARHSHIQMDECNAPEFYSGAKLTTVGHGDKLDPKVLRKKIAATGALGVHGAQRGPVSITQVTEFGQIYSLTELAELTAVAKDFDCPVHLDGARFANALVALNCSPADMTWRLGVDAVSFGGTKNGCMGVEAVVIFDPAKAWEFELRRKRGAHLFSKLRYLSAQMKGYLADDLWKATARQANTNCALLTAGLKDAGVVFDYEPQANMIFCQMRRDAHKRLQAAGAMYYLLDGTLDGPDEDLLPARLVCDWSISADLIDQFIEIVKG</sequence>
<feature type="domain" description="Aromatic amino acid beta-eliminating lyase/threonine aldolase" evidence="5">
    <location>
        <begin position="3"/>
        <end position="292"/>
    </location>
</feature>
<dbReference type="InterPro" id="IPR001597">
    <property type="entry name" value="ArAA_b-elim_lyase/Thr_aldolase"/>
</dbReference>
<proteinExistence type="inferred from homology"/>
<dbReference type="Proteomes" id="UP000665026">
    <property type="component" value="Chromosome"/>
</dbReference>
<comment type="subunit">
    <text evidence="3">Homotetramer.</text>
</comment>